<proteinExistence type="predicted"/>
<dbReference type="EMBL" id="AJWN02000071">
    <property type="protein sequence ID" value="OEE59999.1"/>
    <property type="molecule type" value="Genomic_DNA"/>
</dbReference>
<gene>
    <name evidence="1" type="ORF">A1OK_12580</name>
</gene>
<name>A0A1E5C3B7_9GAMM</name>
<accession>A0A1E5C3B7</accession>
<reference evidence="1 2" key="1">
    <citation type="journal article" date="2012" name="Science">
        <title>Ecological populations of bacteria act as socially cohesive units of antibiotic production and resistance.</title>
        <authorList>
            <person name="Cordero O.X."/>
            <person name="Wildschutte H."/>
            <person name="Kirkup B."/>
            <person name="Proehl S."/>
            <person name="Ngo L."/>
            <person name="Hussain F."/>
            <person name="Le Roux F."/>
            <person name="Mincer T."/>
            <person name="Polz M.F."/>
        </authorList>
    </citation>
    <scope>NUCLEOTIDE SEQUENCE [LARGE SCALE GENOMIC DNA]</scope>
    <source>
        <strain evidence="1 2">FF-454</strain>
    </source>
</reference>
<dbReference type="Proteomes" id="UP000095039">
    <property type="component" value="Unassembled WGS sequence"/>
</dbReference>
<dbReference type="AlphaFoldDB" id="A0A1E5C3B7"/>
<organism evidence="1 2">
    <name type="scientific">Enterovibrio norvegicus FF-454</name>
    <dbReference type="NCBI Taxonomy" id="1185651"/>
    <lineage>
        <taxon>Bacteria</taxon>
        <taxon>Pseudomonadati</taxon>
        <taxon>Pseudomonadota</taxon>
        <taxon>Gammaproteobacteria</taxon>
        <taxon>Vibrionales</taxon>
        <taxon>Vibrionaceae</taxon>
        <taxon>Enterovibrio</taxon>
    </lineage>
</organism>
<dbReference type="RefSeq" id="WP_016960980.1">
    <property type="nucleotide sequence ID" value="NZ_AJWN02000071.1"/>
</dbReference>
<protein>
    <submittedName>
        <fullName evidence="1">Uncharacterized protein</fullName>
    </submittedName>
</protein>
<evidence type="ECO:0000313" key="2">
    <source>
        <dbReference type="Proteomes" id="UP000095039"/>
    </source>
</evidence>
<dbReference type="Pfam" id="PF20090">
    <property type="entry name" value="DUF6482"/>
    <property type="match status" value="1"/>
</dbReference>
<dbReference type="InterPro" id="IPR045508">
    <property type="entry name" value="DUF6482"/>
</dbReference>
<comment type="caution">
    <text evidence="1">The sequence shown here is derived from an EMBL/GenBank/DDBJ whole genome shotgun (WGS) entry which is preliminary data.</text>
</comment>
<evidence type="ECO:0000313" key="1">
    <source>
        <dbReference type="EMBL" id="OEE59999.1"/>
    </source>
</evidence>
<keyword evidence="2" id="KW-1185">Reference proteome</keyword>
<sequence>MKMTLRALATLKSIDTLIIHSLDLCLYQASVIIEGEEFLVTDDIGNLIRAHSLLEIQKQCQNVKAKSQVMRQESAYDEMVGGPEKGDGNRLEVLISDNKLY</sequence>